<dbReference type="PANTHER" id="PTHR10252:SF54">
    <property type="entry name" value="CHROMATIN ACCESSIBILITY COMPLEX PROTEIN 1"/>
    <property type="match status" value="1"/>
</dbReference>
<sequence>MTQMDDTQIQDTQNTEKPSNPSSKITVFPIARMKRLIKAVSDQSVVSQDAVLAISVASELFIKNFATQASTIAQSEKRKTIFYKDLVKLSRNVERFEFLTDVLPETIPELYVVQKKIKTNDTKDNNESIQLGNDDAIDAIMDVETIHKGEDFKEPSEKSNPEGLKPDDDNDEVDELMESRENDHESIPEGTGIHPHENHEASEINKSN</sequence>
<dbReference type="Gene3D" id="1.10.20.10">
    <property type="entry name" value="Histone, subunit A"/>
    <property type="match status" value="1"/>
</dbReference>
<dbReference type="CDD" id="cd23645">
    <property type="entry name" value="HFD_Dpb3-like"/>
    <property type="match status" value="1"/>
</dbReference>
<evidence type="ECO:0000256" key="1">
    <source>
        <dbReference type="ARBA" id="ARBA00004123"/>
    </source>
</evidence>
<organism evidence="5 6">
    <name type="scientific">Rozella allomycis (strain CSF55)</name>
    <dbReference type="NCBI Taxonomy" id="988480"/>
    <lineage>
        <taxon>Eukaryota</taxon>
        <taxon>Fungi</taxon>
        <taxon>Fungi incertae sedis</taxon>
        <taxon>Cryptomycota</taxon>
        <taxon>Cryptomycota incertae sedis</taxon>
        <taxon>Rozella</taxon>
    </lineage>
</organism>
<comment type="subcellular location">
    <subcellularLocation>
        <location evidence="1">Nucleus</location>
    </subcellularLocation>
</comment>
<feature type="compositionally biased region" description="Basic and acidic residues" evidence="3">
    <location>
        <begin position="148"/>
        <end position="167"/>
    </location>
</feature>
<feature type="domain" description="Transcription factor CBF/NF-Y/archaeal histone" evidence="4">
    <location>
        <begin position="28"/>
        <end position="86"/>
    </location>
</feature>
<evidence type="ECO:0000256" key="3">
    <source>
        <dbReference type="SAM" id="MobiDB-lite"/>
    </source>
</evidence>
<feature type="region of interest" description="Disordered" evidence="3">
    <location>
        <begin position="148"/>
        <end position="208"/>
    </location>
</feature>
<dbReference type="InterPro" id="IPR050568">
    <property type="entry name" value="Transcr_DNA_Rep_Reg"/>
</dbReference>
<feature type="compositionally biased region" description="Low complexity" evidence="3">
    <location>
        <begin position="1"/>
        <end position="15"/>
    </location>
</feature>
<dbReference type="InterPro" id="IPR009072">
    <property type="entry name" value="Histone-fold"/>
</dbReference>
<dbReference type="GO" id="GO:0008623">
    <property type="term" value="C:CHRAC"/>
    <property type="evidence" value="ECO:0007669"/>
    <property type="project" value="TreeGrafter"/>
</dbReference>
<dbReference type="GO" id="GO:0046982">
    <property type="term" value="F:protein heterodimerization activity"/>
    <property type="evidence" value="ECO:0007669"/>
    <property type="project" value="InterPro"/>
</dbReference>
<feature type="compositionally biased region" description="Basic and acidic residues" evidence="3">
    <location>
        <begin position="194"/>
        <end position="208"/>
    </location>
</feature>
<dbReference type="Proteomes" id="UP000281549">
    <property type="component" value="Unassembled WGS sequence"/>
</dbReference>
<dbReference type="GO" id="GO:0006261">
    <property type="term" value="P:DNA-templated DNA replication"/>
    <property type="evidence" value="ECO:0007669"/>
    <property type="project" value="TreeGrafter"/>
</dbReference>
<dbReference type="InterPro" id="IPR003958">
    <property type="entry name" value="CBFA_NFYB_domain"/>
</dbReference>
<keyword evidence="2" id="KW-0539">Nucleus</keyword>
<accession>A0A4P9YCL2</accession>
<evidence type="ECO:0000256" key="2">
    <source>
        <dbReference type="ARBA" id="ARBA00023242"/>
    </source>
</evidence>
<evidence type="ECO:0000313" key="5">
    <source>
        <dbReference type="EMBL" id="RKP17113.1"/>
    </source>
</evidence>
<gene>
    <name evidence="5" type="ORF">ROZALSC1DRAFT_31049</name>
</gene>
<evidence type="ECO:0000259" key="4">
    <source>
        <dbReference type="Pfam" id="PF00808"/>
    </source>
</evidence>
<dbReference type="EMBL" id="ML006023">
    <property type="protein sequence ID" value="RKP17113.1"/>
    <property type="molecule type" value="Genomic_DNA"/>
</dbReference>
<feature type="compositionally biased region" description="Basic and acidic residues" evidence="3">
    <location>
        <begin position="177"/>
        <end position="187"/>
    </location>
</feature>
<dbReference type="AlphaFoldDB" id="A0A4P9YCL2"/>
<dbReference type="SUPFAM" id="SSF47113">
    <property type="entry name" value="Histone-fold"/>
    <property type="match status" value="1"/>
</dbReference>
<protein>
    <submittedName>
        <fullName evidence="5">Histone-fold-containing protein</fullName>
    </submittedName>
</protein>
<evidence type="ECO:0000313" key="6">
    <source>
        <dbReference type="Proteomes" id="UP000281549"/>
    </source>
</evidence>
<dbReference type="PANTHER" id="PTHR10252">
    <property type="entry name" value="HISTONE-LIKE TRANSCRIPTION FACTOR CCAAT-RELATED"/>
    <property type="match status" value="1"/>
</dbReference>
<proteinExistence type="predicted"/>
<name>A0A4P9YCL2_ROZAC</name>
<feature type="region of interest" description="Disordered" evidence="3">
    <location>
        <begin position="1"/>
        <end position="24"/>
    </location>
</feature>
<reference evidence="6" key="1">
    <citation type="journal article" date="2018" name="Nat. Microbiol.">
        <title>Leveraging single-cell genomics to expand the fungal tree of life.</title>
        <authorList>
            <person name="Ahrendt S.R."/>
            <person name="Quandt C.A."/>
            <person name="Ciobanu D."/>
            <person name="Clum A."/>
            <person name="Salamov A."/>
            <person name="Andreopoulos B."/>
            <person name="Cheng J.F."/>
            <person name="Woyke T."/>
            <person name="Pelin A."/>
            <person name="Henrissat B."/>
            <person name="Reynolds N.K."/>
            <person name="Benny G.L."/>
            <person name="Smith M.E."/>
            <person name="James T.Y."/>
            <person name="Grigoriev I.V."/>
        </authorList>
    </citation>
    <scope>NUCLEOTIDE SEQUENCE [LARGE SCALE GENOMIC DNA]</scope>
    <source>
        <strain evidence="6">CSF55</strain>
    </source>
</reference>
<dbReference type="Pfam" id="PF00808">
    <property type="entry name" value="CBFD_NFYB_HMF"/>
    <property type="match status" value="1"/>
</dbReference>